<dbReference type="Gene3D" id="1.10.10.60">
    <property type="entry name" value="Homeodomain-like"/>
    <property type="match status" value="1"/>
</dbReference>
<keyword evidence="6" id="KW-1185">Reference proteome</keyword>
<keyword evidence="2" id="KW-0238">DNA-binding</keyword>
<dbReference type="PANTHER" id="PTHR46796:SF13">
    <property type="entry name" value="HTH-TYPE TRANSCRIPTIONAL ACTIVATOR RHAS"/>
    <property type="match status" value="1"/>
</dbReference>
<evidence type="ECO:0000259" key="4">
    <source>
        <dbReference type="PROSITE" id="PS01124"/>
    </source>
</evidence>
<keyword evidence="1" id="KW-0805">Transcription regulation</keyword>
<accession>A0ABX8ANI2</accession>
<evidence type="ECO:0000256" key="3">
    <source>
        <dbReference type="ARBA" id="ARBA00023163"/>
    </source>
</evidence>
<dbReference type="EMBL" id="CP074126">
    <property type="protein sequence ID" value="QUS55465.1"/>
    <property type="molecule type" value="Genomic_DNA"/>
</dbReference>
<evidence type="ECO:0000256" key="1">
    <source>
        <dbReference type="ARBA" id="ARBA00023015"/>
    </source>
</evidence>
<dbReference type="PANTHER" id="PTHR46796">
    <property type="entry name" value="HTH-TYPE TRANSCRIPTIONAL ACTIVATOR RHAS-RELATED"/>
    <property type="match status" value="1"/>
</dbReference>
<organism evidence="5 6">
    <name type="scientific">Pseudovibrio brasiliensis</name>
    <dbReference type="NCBI Taxonomy" id="1898042"/>
    <lineage>
        <taxon>Bacteria</taxon>
        <taxon>Pseudomonadati</taxon>
        <taxon>Pseudomonadota</taxon>
        <taxon>Alphaproteobacteria</taxon>
        <taxon>Hyphomicrobiales</taxon>
        <taxon>Stappiaceae</taxon>
        <taxon>Pseudovibrio</taxon>
    </lineage>
</organism>
<dbReference type="RefSeq" id="WP_075698078.1">
    <property type="nucleotide sequence ID" value="NZ_CP074126.1"/>
</dbReference>
<dbReference type="InterPro" id="IPR018060">
    <property type="entry name" value="HTH_AraC"/>
</dbReference>
<gene>
    <name evidence="5" type="ORF">KGB56_19390</name>
</gene>
<reference evidence="5 6" key="1">
    <citation type="journal article" date="2021" name="Angew. Chem. Int. Ed. Engl.">
        <title>A novel family of nonribosomal peptides modulate collective behavior in Pseudovibrio bacteria isolated from marine sponges.</title>
        <authorList>
            <person name="Ioca L.P."/>
            <person name="Dai Y."/>
            <person name="Kunakom S."/>
            <person name="Diaz-Espinosa J."/>
            <person name="Krunic A."/>
            <person name="Crnkovic C.M."/>
            <person name="Orjala J."/>
            <person name="Sanchez L.M."/>
            <person name="Ferreira A.G."/>
            <person name="Berlinck R.G.S."/>
            <person name="Eustaquio A.S."/>
        </authorList>
    </citation>
    <scope>NUCLEOTIDE SEQUENCE [LARGE SCALE GENOMIC DNA]</scope>
    <source>
        <strain evidence="5 6">Ab134</strain>
    </source>
</reference>
<dbReference type="SMART" id="SM00342">
    <property type="entry name" value="HTH_ARAC"/>
    <property type="match status" value="1"/>
</dbReference>
<dbReference type="Pfam" id="PF12833">
    <property type="entry name" value="HTH_18"/>
    <property type="match status" value="1"/>
</dbReference>
<feature type="domain" description="HTH araC/xylS-type" evidence="4">
    <location>
        <begin position="157"/>
        <end position="262"/>
    </location>
</feature>
<dbReference type="PROSITE" id="PS01124">
    <property type="entry name" value="HTH_ARAC_FAMILY_2"/>
    <property type="match status" value="1"/>
</dbReference>
<evidence type="ECO:0000313" key="6">
    <source>
        <dbReference type="Proteomes" id="UP000680706"/>
    </source>
</evidence>
<sequence length="279" mass="31597">MTGYYTIQEPCTELRPYIRGFHLADHQEQDIIINCPPTGYPLLGYIWRGISQVRVNNQPLNDISSRNVHFAGQLKRTHATVHWNGGMGHAVAEFTATGLHELFGINGIDLINKTQPVHELAENFANTLEDQLAAAVKPIGFVEIFQKCLLQQIQYKRSIPAYISKAVKNIESVNGVIKLNNLLEELDIEPRHFNRKFRQIVGLSPKYFCRIVQFNHVASIVLSDAQLPLAELAAEAGFFDQSHFTKACNEFVLSSPRVFLQSDYSRISTFLRQMSHESS</sequence>
<dbReference type="InterPro" id="IPR050204">
    <property type="entry name" value="AraC_XylS_family_regulators"/>
</dbReference>
<keyword evidence="3" id="KW-0804">Transcription</keyword>
<name>A0ABX8ANI2_9HYPH</name>
<dbReference type="Proteomes" id="UP000680706">
    <property type="component" value="Chromosome"/>
</dbReference>
<protein>
    <submittedName>
        <fullName evidence="5">AraC family transcriptional regulator</fullName>
    </submittedName>
</protein>
<evidence type="ECO:0000256" key="2">
    <source>
        <dbReference type="ARBA" id="ARBA00023125"/>
    </source>
</evidence>
<evidence type="ECO:0000313" key="5">
    <source>
        <dbReference type="EMBL" id="QUS55465.1"/>
    </source>
</evidence>
<proteinExistence type="predicted"/>